<dbReference type="Gene3D" id="1.20.1070.10">
    <property type="entry name" value="Rhodopsin 7-helix transmembrane proteins"/>
    <property type="match status" value="1"/>
</dbReference>
<dbReference type="InParanoid" id="A0A6P6DIX2"/>
<evidence type="ECO:0000256" key="7">
    <source>
        <dbReference type="ARBA" id="ARBA00023040"/>
    </source>
</evidence>
<proteinExistence type="predicted"/>
<dbReference type="GO" id="GO:0005886">
    <property type="term" value="C:plasma membrane"/>
    <property type="evidence" value="ECO:0007669"/>
    <property type="project" value="UniProtKB-SubCell"/>
</dbReference>
<feature type="transmembrane region" description="Helical" evidence="13">
    <location>
        <begin position="101"/>
        <end position="123"/>
    </location>
</feature>
<dbReference type="PRINTS" id="PR00245">
    <property type="entry name" value="OLFACTORYR"/>
</dbReference>
<dbReference type="InterPro" id="IPR050939">
    <property type="entry name" value="Olfactory_GPCR1"/>
</dbReference>
<keyword evidence="9" id="KW-1015">Disulfide bond</keyword>
<keyword evidence="4 13" id="KW-0812">Transmembrane</keyword>
<evidence type="ECO:0000256" key="1">
    <source>
        <dbReference type="ARBA" id="ARBA00004651"/>
    </source>
</evidence>
<keyword evidence="7" id="KW-0297">G-protein coupled receptor</keyword>
<dbReference type="OrthoDB" id="6144223at2759"/>
<dbReference type="Pfam" id="PF13853">
    <property type="entry name" value="7tm_4"/>
    <property type="match status" value="1"/>
</dbReference>
<evidence type="ECO:0000256" key="11">
    <source>
        <dbReference type="ARBA" id="ARBA00023180"/>
    </source>
</evidence>
<dbReference type="PANTHER" id="PTHR24242:SF183">
    <property type="entry name" value="OLFACTORY RECEPTOR 11G2"/>
    <property type="match status" value="1"/>
</dbReference>
<keyword evidence="14" id="KW-1185">Reference proteome</keyword>
<dbReference type="GO" id="GO:0004984">
    <property type="term" value="F:olfactory receptor activity"/>
    <property type="evidence" value="ECO:0007669"/>
    <property type="project" value="InterPro"/>
</dbReference>
<keyword evidence="3" id="KW-0716">Sensory transduction</keyword>
<dbReference type="InterPro" id="IPR000725">
    <property type="entry name" value="Olfact_rcpt"/>
</dbReference>
<dbReference type="SUPFAM" id="SSF81321">
    <property type="entry name" value="Family A G protein-coupled receptor-like"/>
    <property type="match status" value="1"/>
</dbReference>
<sequence>MLLYPFLQLEELEKSLLFDCYFAICSLLHCPSIMTRSCCTDFLLGCWILVFLWVLMFIIIFKVSFCGIRIIDHFLCDPGLLFTLSCRKTPLVDLVISTLNYLPFVILLLFIMVSYALICKAVLKDSSAAGKAFITPGFHLAVVSLLYCSVLVIDGSLASEPMQNIVTLFYSVLTHLLNPVIYTLRNKDI</sequence>
<evidence type="ECO:0000256" key="10">
    <source>
        <dbReference type="ARBA" id="ARBA00023170"/>
    </source>
</evidence>
<keyword evidence="2" id="KW-1003">Cell membrane</keyword>
<dbReference type="AlphaFoldDB" id="A0A6P6DIX2"/>
<protein>
    <submittedName>
        <fullName evidence="15">Olfactory receptor 11G2-like</fullName>
    </submittedName>
</protein>
<accession>A0A6P6DIX2</accession>
<gene>
    <name evidence="15" type="primary">LOC101573414</name>
</gene>
<evidence type="ECO:0000256" key="6">
    <source>
        <dbReference type="ARBA" id="ARBA00022989"/>
    </source>
</evidence>
<dbReference type="PANTHER" id="PTHR24242">
    <property type="entry name" value="G-PROTEIN COUPLED RECEPTOR"/>
    <property type="match status" value="1"/>
</dbReference>
<comment type="subcellular location">
    <subcellularLocation>
        <location evidence="1">Cell membrane</location>
        <topology evidence="1">Multi-pass membrane protein</topology>
    </subcellularLocation>
</comment>
<feature type="transmembrane region" description="Helical" evidence="13">
    <location>
        <begin position="132"/>
        <end position="153"/>
    </location>
</feature>
<dbReference type="GO" id="GO:0004930">
    <property type="term" value="F:G protein-coupled receptor activity"/>
    <property type="evidence" value="ECO:0007669"/>
    <property type="project" value="UniProtKB-KW"/>
</dbReference>
<evidence type="ECO:0000313" key="15">
    <source>
        <dbReference type="RefSeq" id="XP_023559921.1"/>
    </source>
</evidence>
<keyword evidence="8 13" id="KW-0472">Membrane</keyword>
<keyword evidence="11" id="KW-0325">Glycoprotein</keyword>
<name>A0A6P6DIX2_OCTDE</name>
<keyword evidence="10" id="KW-0675">Receptor</keyword>
<evidence type="ECO:0000256" key="2">
    <source>
        <dbReference type="ARBA" id="ARBA00022475"/>
    </source>
</evidence>
<dbReference type="GeneID" id="101573414"/>
<evidence type="ECO:0000256" key="5">
    <source>
        <dbReference type="ARBA" id="ARBA00022725"/>
    </source>
</evidence>
<dbReference type="Proteomes" id="UP000515203">
    <property type="component" value="Unplaced"/>
</dbReference>
<dbReference type="RefSeq" id="XP_023559921.1">
    <property type="nucleotide sequence ID" value="XM_023704153.1"/>
</dbReference>
<feature type="transmembrane region" description="Helical" evidence="13">
    <location>
        <begin position="42"/>
        <end position="71"/>
    </location>
</feature>
<evidence type="ECO:0000256" key="13">
    <source>
        <dbReference type="SAM" id="Phobius"/>
    </source>
</evidence>
<organism evidence="14 15">
    <name type="scientific">Octodon degus</name>
    <name type="common">Degu</name>
    <name type="synonym">Sciurus degus</name>
    <dbReference type="NCBI Taxonomy" id="10160"/>
    <lineage>
        <taxon>Eukaryota</taxon>
        <taxon>Metazoa</taxon>
        <taxon>Chordata</taxon>
        <taxon>Craniata</taxon>
        <taxon>Vertebrata</taxon>
        <taxon>Euteleostomi</taxon>
        <taxon>Mammalia</taxon>
        <taxon>Eutheria</taxon>
        <taxon>Euarchontoglires</taxon>
        <taxon>Glires</taxon>
        <taxon>Rodentia</taxon>
        <taxon>Hystricomorpha</taxon>
        <taxon>Octodontidae</taxon>
        <taxon>Octodon</taxon>
    </lineage>
</organism>
<evidence type="ECO:0000256" key="3">
    <source>
        <dbReference type="ARBA" id="ARBA00022606"/>
    </source>
</evidence>
<keyword evidence="6 13" id="KW-1133">Transmembrane helix</keyword>
<feature type="transmembrane region" description="Helical" evidence="13">
    <location>
        <begin position="165"/>
        <end position="184"/>
    </location>
</feature>
<evidence type="ECO:0000256" key="9">
    <source>
        <dbReference type="ARBA" id="ARBA00023157"/>
    </source>
</evidence>
<reference evidence="15" key="1">
    <citation type="submission" date="2025-08" db="UniProtKB">
        <authorList>
            <consortium name="RefSeq"/>
        </authorList>
    </citation>
    <scope>IDENTIFICATION</scope>
</reference>
<evidence type="ECO:0000313" key="14">
    <source>
        <dbReference type="Proteomes" id="UP000515203"/>
    </source>
</evidence>
<evidence type="ECO:0000256" key="12">
    <source>
        <dbReference type="ARBA" id="ARBA00023224"/>
    </source>
</evidence>
<evidence type="ECO:0000256" key="8">
    <source>
        <dbReference type="ARBA" id="ARBA00023136"/>
    </source>
</evidence>
<keyword evidence="12" id="KW-0807">Transducer</keyword>
<evidence type="ECO:0000256" key="4">
    <source>
        <dbReference type="ARBA" id="ARBA00022692"/>
    </source>
</evidence>
<keyword evidence="5" id="KW-0552">Olfaction</keyword>